<accession>A0A8H6GJ12</accession>
<feature type="compositionally biased region" description="Polar residues" evidence="5">
    <location>
        <begin position="93"/>
        <end position="102"/>
    </location>
</feature>
<evidence type="ECO:0000256" key="4">
    <source>
        <dbReference type="RuleBase" id="RU363044"/>
    </source>
</evidence>
<dbReference type="GO" id="GO:0006310">
    <property type="term" value="P:DNA recombination"/>
    <property type="evidence" value="ECO:0007669"/>
    <property type="project" value="UniProtKB-KW"/>
</dbReference>
<name>A0A8H6GJ12_FUSOX</name>
<dbReference type="GO" id="GO:0006281">
    <property type="term" value="P:DNA repair"/>
    <property type="evidence" value="ECO:0007669"/>
    <property type="project" value="UniProtKB-KW"/>
</dbReference>
<comment type="catalytic activity">
    <reaction evidence="4">
        <text>ATP + H2O = ADP + phosphate + H(+)</text>
        <dbReference type="Rhea" id="RHEA:13065"/>
        <dbReference type="ChEBI" id="CHEBI:15377"/>
        <dbReference type="ChEBI" id="CHEBI:15378"/>
        <dbReference type="ChEBI" id="CHEBI:30616"/>
        <dbReference type="ChEBI" id="CHEBI:43474"/>
        <dbReference type="ChEBI" id="CHEBI:456216"/>
        <dbReference type="EC" id="5.6.2.3"/>
    </reaction>
</comment>
<keyword evidence="4" id="KW-0378">Hydrolase</keyword>
<comment type="similarity">
    <text evidence="4">Belongs to the helicase family.</text>
</comment>
<dbReference type="InterPro" id="IPR009057">
    <property type="entry name" value="Homeodomain-like_sf"/>
</dbReference>
<keyword evidence="4" id="KW-0347">Helicase</keyword>
<dbReference type="CDD" id="cd18809">
    <property type="entry name" value="SF1_C_RecD"/>
    <property type="match status" value="1"/>
</dbReference>
<reference evidence="7 8" key="1">
    <citation type="journal article" date="2020" name="bioRxiv">
        <title>A chromosome-scale genome assembly for the Fusarium oxysporum strain Fo5176 to establish a model Arabidopsis-fungal pathosystem.</title>
        <authorList>
            <person name="Fokkens L."/>
            <person name="Guo L."/>
            <person name="Dora S."/>
            <person name="Wang B."/>
            <person name="Ye K."/>
            <person name="Sanchez-Rodriguez C."/>
            <person name="Croll D."/>
        </authorList>
    </citation>
    <scope>NUCLEOTIDE SEQUENCE [LARGE SCALE GENOMIC DNA]</scope>
    <source>
        <strain evidence="7 8">Fo5176</strain>
    </source>
</reference>
<evidence type="ECO:0000259" key="6">
    <source>
        <dbReference type="PROSITE" id="PS51253"/>
    </source>
</evidence>
<dbReference type="Pfam" id="PF05970">
    <property type="entry name" value="PIF1"/>
    <property type="match status" value="1"/>
</dbReference>
<feature type="compositionally biased region" description="Basic and acidic residues" evidence="5">
    <location>
        <begin position="630"/>
        <end position="641"/>
    </location>
</feature>
<protein>
    <recommendedName>
        <fullName evidence="4">ATP-dependent DNA helicase</fullName>
        <ecNumber evidence="4">5.6.2.3</ecNumber>
    </recommendedName>
</protein>
<feature type="domain" description="HTH CENPB-type" evidence="6">
    <location>
        <begin position="2283"/>
        <end position="2352"/>
    </location>
</feature>
<dbReference type="Pfam" id="PF20209">
    <property type="entry name" value="DUF6570"/>
    <property type="match status" value="1"/>
</dbReference>
<dbReference type="PANTHER" id="PTHR47642:SF6">
    <property type="entry name" value="ATP-DEPENDENT DNA HELICASE"/>
    <property type="match status" value="1"/>
</dbReference>
<dbReference type="SUPFAM" id="SSF46689">
    <property type="entry name" value="Homeodomain-like"/>
    <property type="match status" value="1"/>
</dbReference>
<evidence type="ECO:0000256" key="2">
    <source>
        <dbReference type="ARBA" id="ARBA00023125"/>
    </source>
</evidence>
<feature type="region of interest" description="Disordered" evidence="5">
    <location>
        <begin position="605"/>
        <end position="645"/>
    </location>
</feature>
<keyword evidence="2" id="KW-0238">DNA-binding</keyword>
<dbReference type="Gene3D" id="3.40.50.300">
    <property type="entry name" value="P-loop containing nucleotide triphosphate hydrolases"/>
    <property type="match status" value="1"/>
</dbReference>
<dbReference type="SUPFAM" id="SSF52540">
    <property type="entry name" value="P-loop containing nucleoside triphosphate hydrolases"/>
    <property type="match status" value="3"/>
</dbReference>
<feature type="region of interest" description="Disordered" evidence="5">
    <location>
        <begin position="450"/>
        <end position="485"/>
    </location>
</feature>
<dbReference type="Proteomes" id="UP000593570">
    <property type="component" value="Unassembled WGS sequence"/>
</dbReference>
<dbReference type="EC" id="5.6.2.3" evidence="4"/>
<comment type="subcellular location">
    <subcellularLocation>
        <location evidence="1">Nucleus</location>
    </subcellularLocation>
</comment>
<feature type="region of interest" description="Disordered" evidence="5">
    <location>
        <begin position="576"/>
        <end position="595"/>
    </location>
</feature>
<dbReference type="GO" id="GO:0000723">
    <property type="term" value="P:telomere maintenance"/>
    <property type="evidence" value="ECO:0007669"/>
    <property type="project" value="InterPro"/>
</dbReference>
<dbReference type="Pfam" id="PF03221">
    <property type="entry name" value="HTH_Tnp_Tc5"/>
    <property type="match status" value="1"/>
</dbReference>
<dbReference type="PROSITE" id="PS51253">
    <property type="entry name" value="HTH_CENPB"/>
    <property type="match status" value="1"/>
</dbReference>
<feature type="region of interest" description="Disordered" evidence="5">
    <location>
        <begin position="960"/>
        <end position="990"/>
    </location>
</feature>
<sequence>MDFGLNPEESSTDLLFVVCARCGEERPKSAFTAKRQSAGQTKQCIDCRNQRVSHHSRSKVVLQTLRNIALRPSSPGRPATKRTDGDAGLSPPNERSGTQPTSPEKLRQLHTARSLFGEPISQPQVVLGTPIPPTQQSLRNFRTLAPSPTVQPTTNQIAFHKGGKDSQDDASKAEAKARQVAIQRDHRSRRRAGETVSLTPSISQLGVSAVTDEPGGADRLGRPVVQIKVNNVGPDSHMHWRPSDADIQPLAASWLCNGARGTVYDIGWAPGADPIQDSPCVIMMEFDKYNGPVFLTTPDGKKIVPILSVERDFLIGATFCARMQFPLIVCYAITVHKSQSITEDMIVTDLSCQDFQTGLSYMAVSRVETLEGLMLEAPFDRNHLVYGSPPDGMKMKMRDQELRKRQVLTRSPYMIYNTKNGHGTGSGNRASDGCFKSRDATLTLRNLASAERCAPKRTDGDAGLPPPNERSGTQPTSPEKLRQRHAARRLFRESLSQPHVVLGTPIPPTQQSTRRFRALAPSPPVQPTAHPIASHSDPSTVRSSTTGLGYSYLAARFHKGGKDSQDEPSKAVARAKQAAIQRDHRSRRRVGETVSLTPTISQLGVFGDFEGPGEDASQDRLQPSELLGGDEIRKEGDDRGQFSESDIDAEDYFNLLLSPARPRRYLKQLGVESDPDLGDEHENSDNDCVDGSPLRHRLRQPSARPRRGRRGPAPGTGGRPRKSPRQARSSMPPRRIRSPVIIPPEELAVFHAQDPVWNGDLDACALTDRDKATLREFWTTLDNDQMEYCTRCQECWFQMKIDSDGICERCYRKDRKRRPDEPYFFSADNQLDFGPVPARLPQLTPTEESLLARVHVHVNIMLVRGQQYKYRGHVVHFLREVGLVYNQLPLLPQELNTVLLRPANTSSHANLSRQFTRQFRVRRQPVVIWLDYLRRHHPGYRCVVIDEERLNQLPQDGNVLDAIPQSQVETADVGPDSPEEDQEAEPDLEDEAAVPDLLAKDTELDALRSILSGESGADSELSTSFQAQAQHELQLPNIRHTPINEFNRSHALLSLAFPCLFPDGRADFVEPRLRSIDYRDYVEHAMRWHDGRFARHPTFRFVAFNTLMRSQARSRSRFFVKQQDGRQQPLTREQLIQALEHSEDPEAQALINSITRHAVSIRGTRPFWNKRRQDLEAYAYNLGCPGAFITFSPADLHWRSLYQHMPQYDDWLAATEPERMALSRRLLRQNPHIAAFHFYRRYCLFRDIVLSKKFNITDYWDRYEWQGRGSPHNHGLYWMDSCPGTDMEDEAARDVFARTWGFHVTAINPEPSRAMPQGEGNPLSVDPLSIEMTFLRLSQIVNRCQRHKCNTTYCLRVRKRTGDLARDMEGAAADIEAANVANPERECRFDFPRALRELAAVIRKEGRSYYVFEAARNDSLMNHFNPAIILGWLANIDISPCTSLQAVITYAAKYCSKSEKKTEPYCKLADQVLPHTAHLQPLLSFSSRLMNKLIAERDYSAQEISHLLLNIPLQEGTRMVVVVDCRPLELHGRSYRVDEDVIETVGSYRKYLERNDQHEDVTYLEYLQSYNLKTWRRLAANAKKRVLSYFPRYKSIEASPQFNDFCRVKLMMAHPHRSPRELLVMDGQRFDSFAAVYKFCRQLHHTHADDHYGDPDAKELRAEDDEFEPEAHEEPVTEEDWHELARMLPDRPLEEEDIDILGRRDIDINYDWTSHIGRYTDDGILNGDYWKQRKAENLLDLDVDDQPLEARDSLNPEQRLVYDTVMDHFLTQNPSQLLLHVDGGGGTGKSYLINLLSAHLQAATGGRGTPVWRAAPTGVRPVELQELVANQSNPVQIFEKPKSSPAIFRQIQSNPNCLQSNNITDSLLHLPINKDFRPLSPIDKAQLQKKLKDIKYLIIDEKSMLGLRQLSWIDDRLREAFPSRNEEFFGGLNILLVGDFFQLPPVLQKPLYYDKEVQGVEIKGRNAYRRFDKTVFLKVVQRQRGDDQEAFRTALGELRLLQLSKESWKLLSSRVQAKLDDREVARFVNALRVYATKDRVNEYNHYHLDRLSRPAIQVTAKNVGSGAAAAPDDKAGNLAKQIPICLGARLMLTSNLWQPVGLCNGARGTVYDIGWAPGAEPIQDPPCVIMMEFDKYNGPVFLTTPDGKKIVPILPVERDFLIGATLCTRTQFPLIVCYAITVHKSQSITEDMIVTDLSCRDFQTGLSYVAVSRVKTLEGLMLDAPFDRNHLIYASPPDEASILHAIQALQNDPQLSLRRAAKIYNVSLTTLWRRQQGILSQRDTIPKSRKLSDLEEQIIVQFILDLESRGFPPRLRGVEQMANRLLADRDASPVGKRWASNFVKRHKELKTHFFRKYDYQRAKCEDPTIIHNWFRLVANVIAKYGIRSDEIYNFDETGFMMGVIASGMVVTGAERRGRPKLVQPGSREWITVIQAINAEGWAIPPFIIGAGQYHLATWYRESSLPGDWAIATSPNGWTDNEIGLEWLKHFDRCTTKQSKNRYRLLILDGHESHHSVDFERYCKANKVITLCMPPHSSHLL</sequence>
<evidence type="ECO:0000256" key="3">
    <source>
        <dbReference type="ARBA" id="ARBA00023242"/>
    </source>
</evidence>
<dbReference type="InterPro" id="IPR010285">
    <property type="entry name" value="DNA_helicase_pif1-like_DEAD"/>
</dbReference>
<evidence type="ECO:0000256" key="1">
    <source>
        <dbReference type="ARBA" id="ARBA00004123"/>
    </source>
</evidence>
<dbReference type="InterPro" id="IPR007889">
    <property type="entry name" value="HTH_Psq"/>
</dbReference>
<dbReference type="GO" id="GO:0005524">
    <property type="term" value="F:ATP binding"/>
    <property type="evidence" value="ECO:0007669"/>
    <property type="project" value="UniProtKB-KW"/>
</dbReference>
<evidence type="ECO:0000313" key="7">
    <source>
        <dbReference type="EMBL" id="KAF6518381.1"/>
    </source>
</evidence>
<organism evidence="7 8">
    <name type="scientific">Fusarium oxysporum f. sp. conglutinans</name>
    <dbReference type="NCBI Taxonomy" id="100902"/>
    <lineage>
        <taxon>Eukaryota</taxon>
        <taxon>Fungi</taxon>
        <taxon>Dikarya</taxon>
        <taxon>Ascomycota</taxon>
        <taxon>Pezizomycotina</taxon>
        <taxon>Sordariomycetes</taxon>
        <taxon>Hypocreomycetidae</taxon>
        <taxon>Hypocreales</taxon>
        <taxon>Nectriaceae</taxon>
        <taxon>Fusarium</taxon>
        <taxon>Fusarium oxysporum species complex</taxon>
    </lineage>
</organism>
<dbReference type="EMBL" id="JACDXP010000010">
    <property type="protein sequence ID" value="KAF6518381.1"/>
    <property type="molecule type" value="Genomic_DNA"/>
</dbReference>
<dbReference type="InterPro" id="IPR046700">
    <property type="entry name" value="DUF6570"/>
</dbReference>
<dbReference type="GO" id="GO:0016787">
    <property type="term" value="F:hydrolase activity"/>
    <property type="evidence" value="ECO:0007669"/>
    <property type="project" value="UniProtKB-KW"/>
</dbReference>
<keyword evidence="4" id="KW-0067">ATP-binding</keyword>
<comment type="caution">
    <text evidence="7">The sequence shown here is derived from an EMBL/GenBank/DDBJ whole genome shotgun (WGS) entry which is preliminary data.</text>
</comment>
<feature type="compositionally biased region" description="Basic and acidic residues" evidence="5">
    <location>
        <begin position="162"/>
        <end position="177"/>
    </location>
</feature>
<feature type="region of interest" description="Disordered" evidence="5">
    <location>
        <begin position="145"/>
        <end position="196"/>
    </location>
</feature>
<keyword evidence="4" id="KW-0233">DNA recombination</keyword>
<feature type="region of interest" description="Disordered" evidence="5">
    <location>
        <begin position="672"/>
        <end position="737"/>
    </location>
</feature>
<dbReference type="GO" id="GO:0003677">
    <property type="term" value="F:DNA binding"/>
    <property type="evidence" value="ECO:0007669"/>
    <property type="project" value="UniProtKB-KW"/>
</dbReference>
<proteinExistence type="inferred from homology"/>
<evidence type="ECO:0000256" key="5">
    <source>
        <dbReference type="SAM" id="MobiDB-lite"/>
    </source>
</evidence>
<dbReference type="Pfam" id="PF05225">
    <property type="entry name" value="HTH_psq"/>
    <property type="match status" value="1"/>
</dbReference>
<keyword evidence="3" id="KW-0539">Nucleus</keyword>
<dbReference type="InterPro" id="IPR004875">
    <property type="entry name" value="DDE_SF_endonuclease_dom"/>
</dbReference>
<feature type="compositionally biased region" description="Acidic residues" evidence="5">
    <location>
        <begin position="977"/>
        <end position="990"/>
    </location>
</feature>
<evidence type="ECO:0000313" key="8">
    <source>
        <dbReference type="Proteomes" id="UP000593570"/>
    </source>
</evidence>
<feature type="compositionally biased region" description="Low complexity" evidence="5">
    <location>
        <begin position="728"/>
        <end position="737"/>
    </location>
</feature>
<dbReference type="InterPro" id="IPR006600">
    <property type="entry name" value="HTH_CenpB_DNA-bd_dom"/>
</dbReference>
<keyword evidence="4" id="KW-0227">DNA damage</keyword>
<dbReference type="InterPro" id="IPR027417">
    <property type="entry name" value="P-loop_NTPase"/>
</dbReference>
<dbReference type="Pfam" id="PF14214">
    <property type="entry name" value="Helitron_like_N"/>
    <property type="match status" value="1"/>
</dbReference>
<dbReference type="Pfam" id="PF03184">
    <property type="entry name" value="DDE_1"/>
    <property type="match status" value="1"/>
</dbReference>
<dbReference type="SMART" id="SM00674">
    <property type="entry name" value="CENPB"/>
    <property type="match status" value="1"/>
</dbReference>
<keyword evidence="4" id="KW-0547">Nucleotide-binding</keyword>
<dbReference type="InterPro" id="IPR051055">
    <property type="entry name" value="PIF1_helicase"/>
</dbReference>
<feature type="compositionally biased region" description="Polar residues" evidence="5">
    <location>
        <begin position="145"/>
        <end position="157"/>
    </location>
</feature>
<feature type="compositionally biased region" description="Basic residues" evidence="5">
    <location>
        <begin position="694"/>
        <end position="710"/>
    </location>
</feature>
<feature type="region of interest" description="Disordered" evidence="5">
    <location>
        <begin position="516"/>
        <end position="543"/>
    </location>
</feature>
<feature type="region of interest" description="Disordered" evidence="5">
    <location>
        <begin position="67"/>
        <end position="104"/>
    </location>
</feature>
<keyword evidence="4" id="KW-0234">DNA repair</keyword>
<dbReference type="PANTHER" id="PTHR47642">
    <property type="entry name" value="ATP-DEPENDENT DNA HELICASE"/>
    <property type="match status" value="1"/>
</dbReference>
<dbReference type="InterPro" id="IPR025476">
    <property type="entry name" value="Helitron_helicase-like"/>
</dbReference>
<dbReference type="Gene3D" id="1.10.10.60">
    <property type="entry name" value="Homeodomain-like"/>
    <property type="match status" value="1"/>
</dbReference>
<comment type="cofactor">
    <cofactor evidence="4">
        <name>Mg(2+)</name>
        <dbReference type="ChEBI" id="CHEBI:18420"/>
    </cofactor>
</comment>
<dbReference type="GO" id="GO:0043139">
    <property type="term" value="F:5'-3' DNA helicase activity"/>
    <property type="evidence" value="ECO:0007669"/>
    <property type="project" value="UniProtKB-EC"/>
</dbReference>
<gene>
    <name evidence="7" type="ORF">HZS61_002459</name>
</gene>
<dbReference type="GO" id="GO:0005634">
    <property type="term" value="C:nucleus"/>
    <property type="evidence" value="ECO:0007669"/>
    <property type="project" value="UniProtKB-SubCell"/>
</dbReference>